<dbReference type="AlphaFoldDB" id="M7BXY1"/>
<dbReference type="EMBL" id="KB523472">
    <property type="protein sequence ID" value="EMP36908.1"/>
    <property type="molecule type" value="Genomic_DNA"/>
</dbReference>
<reference evidence="3" key="1">
    <citation type="journal article" date="2013" name="Nat. Genet.">
        <title>The draft genomes of soft-shell turtle and green sea turtle yield insights into the development and evolution of the turtle-specific body plan.</title>
        <authorList>
            <person name="Wang Z."/>
            <person name="Pascual-Anaya J."/>
            <person name="Zadissa A."/>
            <person name="Li W."/>
            <person name="Niimura Y."/>
            <person name="Huang Z."/>
            <person name="Li C."/>
            <person name="White S."/>
            <person name="Xiong Z."/>
            <person name="Fang D."/>
            <person name="Wang B."/>
            <person name="Ming Y."/>
            <person name="Chen Y."/>
            <person name="Zheng Y."/>
            <person name="Kuraku S."/>
            <person name="Pignatelli M."/>
            <person name="Herrero J."/>
            <person name="Beal K."/>
            <person name="Nozawa M."/>
            <person name="Li Q."/>
            <person name="Wang J."/>
            <person name="Zhang H."/>
            <person name="Yu L."/>
            <person name="Shigenobu S."/>
            <person name="Wang J."/>
            <person name="Liu J."/>
            <person name="Flicek P."/>
            <person name="Searle S."/>
            <person name="Wang J."/>
            <person name="Kuratani S."/>
            <person name="Yin Y."/>
            <person name="Aken B."/>
            <person name="Zhang G."/>
            <person name="Irie N."/>
        </authorList>
    </citation>
    <scope>NUCLEOTIDE SEQUENCE [LARGE SCALE GENOMIC DNA]</scope>
</reference>
<gene>
    <name evidence="2" type="ORF">UY3_05888</name>
</gene>
<dbReference type="STRING" id="8469.M7BXY1"/>
<evidence type="ECO:0000256" key="1">
    <source>
        <dbReference type="SAM" id="MobiDB-lite"/>
    </source>
</evidence>
<accession>M7BXY1</accession>
<protein>
    <submittedName>
        <fullName evidence="2">Na(+)/H(+) exchange regulatory cofactor NHE-RF2</fullName>
    </submittedName>
</protein>
<sequence length="102" mass="11365">MKKQQQPQGSEEGIRDLRAEAAVVKSTSKREPEPAQEDLAQGAHLWESKVVQRIKAVESETRLLVVDKETDEYLCSLRLTCTEEMVHAGIPTTAENVGTLDM</sequence>
<dbReference type="Proteomes" id="UP000031443">
    <property type="component" value="Unassembled WGS sequence"/>
</dbReference>
<evidence type="ECO:0000313" key="2">
    <source>
        <dbReference type="EMBL" id="EMP36908.1"/>
    </source>
</evidence>
<evidence type="ECO:0000313" key="3">
    <source>
        <dbReference type="Proteomes" id="UP000031443"/>
    </source>
</evidence>
<name>M7BXY1_CHEMY</name>
<keyword evidence="3" id="KW-1185">Reference proteome</keyword>
<organism evidence="2 3">
    <name type="scientific">Chelonia mydas</name>
    <name type="common">Green sea-turtle</name>
    <name type="synonym">Chelonia agassizi</name>
    <dbReference type="NCBI Taxonomy" id="8469"/>
    <lineage>
        <taxon>Eukaryota</taxon>
        <taxon>Metazoa</taxon>
        <taxon>Chordata</taxon>
        <taxon>Craniata</taxon>
        <taxon>Vertebrata</taxon>
        <taxon>Euteleostomi</taxon>
        <taxon>Archelosauria</taxon>
        <taxon>Testudinata</taxon>
        <taxon>Testudines</taxon>
        <taxon>Cryptodira</taxon>
        <taxon>Durocryptodira</taxon>
        <taxon>Americhelydia</taxon>
        <taxon>Chelonioidea</taxon>
        <taxon>Cheloniidae</taxon>
        <taxon>Chelonia</taxon>
    </lineage>
</organism>
<feature type="region of interest" description="Disordered" evidence="1">
    <location>
        <begin position="22"/>
        <end position="41"/>
    </location>
</feature>
<proteinExistence type="predicted"/>